<reference evidence="1 2" key="1">
    <citation type="journal article" date="2018" name="Sci. Rep.">
        <title>Rhizobium tumorigenes sp. nov., a novel plant tumorigenic bacterium isolated from cane gall tumors on thornless blackberry.</title>
        <authorList>
            <person name="Kuzmanovi N."/>
            <person name="Smalla K."/>
            <person name="Gronow S."/>
            <person name="PuBawska J."/>
        </authorList>
    </citation>
    <scope>NUCLEOTIDE SEQUENCE [LARGE SCALE GENOMIC DNA]</scope>
    <source>
        <strain evidence="1 2">1078</strain>
    </source>
</reference>
<protein>
    <submittedName>
        <fullName evidence="1">Uncharacterized protein</fullName>
    </submittedName>
</protein>
<keyword evidence="1" id="KW-0614">Plasmid</keyword>
<name>A0AAF1KL55_9HYPH</name>
<sequence length="43" mass="4917">MTIEQHIDELRIELRNAPSTEERQQIEAELADAIVELESLAPD</sequence>
<geneLocation type="plasmid" evidence="1 2">
    <name>pRt1078</name>
</geneLocation>
<evidence type="ECO:0000313" key="1">
    <source>
        <dbReference type="EMBL" id="WFR97791.1"/>
    </source>
</evidence>
<keyword evidence="2" id="KW-1185">Reference proteome</keyword>
<organism evidence="1 2">
    <name type="scientific">Rhizobium tumorigenes</name>
    <dbReference type="NCBI Taxonomy" id="2041385"/>
    <lineage>
        <taxon>Bacteria</taxon>
        <taxon>Pseudomonadati</taxon>
        <taxon>Pseudomonadota</taxon>
        <taxon>Alphaproteobacteria</taxon>
        <taxon>Hyphomicrobiales</taxon>
        <taxon>Rhizobiaceae</taxon>
        <taxon>Rhizobium/Agrobacterium group</taxon>
        <taxon>Rhizobium</taxon>
    </lineage>
</organism>
<dbReference type="KEGG" id="rtu:PR017_17920"/>
<reference evidence="2" key="2">
    <citation type="journal article" date="2023" name="MicrobiologyOpen">
        <title>Genomics of the tumorigenes clade of the family Rhizobiaceae and description of Rhizobium rhododendri sp. nov.</title>
        <authorList>
            <person name="Kuzmanovic N."/>
            <person name="diCenzo G.C."/>
            <person name="Bunk B."/>
            <person name="Sproeer C."/>
            <person name="Fruehling A."/>
            <person name="Neumann-Schaal M."/>
            <person name="Overmann J."/>
            <person name="Smalla K."/>
        </authorList>
    </citation>
    <scope>NUCLEOTIDE SEQUENCE [LARGE SCALE GENOMIC DNA]</scope>
    <source>
        <strain evidence="2">1078</strain>
        <plasmid evidence="2">pRt1078</plasmid>
    </source>
</reference>
<dbReference type="Proteomes" id="UP000249499">
    <property type="component" value="Plasmid pRt1078"/>
</dbReference>
<proteinExistence type="predicted"/>
<evidence type="ECO:0000313" key="2">
    <source>
        <dbReference type="Proteomes" id="UP000249499"/>
    </source>
</evidence>
<dbReference type="EMBL" id="CP117256">
    <property type="protein sequence ID" value="WFR97791.1"/>
    <property type="molecule type" value="Genomic_DNA"/>
</dbReference>
<dbReference type="AlphaFoldDB" id="A0AAF1KL55"/>
<accession>A0AAF1KL55</accession>
<dbReference type="RefSeq" id="WP_275113008.1">
    <property type="nucleotide sequence ID" value="NZ_CP117256.1"/>
</dbReference>
<gene>
    <name evidence="1" type="ORF">PR017_17920</name>
</gene>